<dbReference type="InterPro" id="IPR036390">
    <property type="entry name" value="WH_DNA-bd_sf"/>
</dbReference>
<dbReference type="KEGG" id="tta:Theth_1411"/>
<dbReference type="Pfam" id="PF00480">
    <property type="entry name" value="ROK"/>
    <property type="match status" value="1"/>
</dbReference>
<dbReference type="Pfam" id="PF13412">
    <property type="entry name" value="HTH_24"/>
    <property type="match status" value="1"/>
</dbReference>
<reference evidence="1 2" key="1">
    <citation type="submission" date="2010-11" db="EMBL/GenBank/DDBJ databases">
        <title>The complete genome of Thermotoga thermarum DSM 5069.</title>
        <authorList>
            <consortium name="US DOE Joint Genome Institute (JGI-PGF)"/>
            <person name="Lucas S."/>
            <person name="Copeland A."/>
            <person name="Lapidus A."/>
            <person name="Bruce D."/>
            <person name="Goodwin L."/>
            <person name="Pitluck S."/>
            <person name="Kyrpides N."/>
            <person name="Mavromatis K."/>
            <person name="Ivanova N."/>
            <person name="Zeytun A."/>
            <person name="Brettin T."/>
            <person name="Detter J.C."/>
            <person name="Tapia R."/>
            <person name="Han C."/>
            <person name="Land M."/>
            <person name="Hauser L."/>
            <person name="Markowitz V."/>
            <person name="Cheng J.-F."/>
            <person name="Hugenholtz P."/>
            <person name="Woyke T."/>
            <person name="Wu D."/>
            <person name="Spring S."/>
            <person name="Schroeder M."/>
            <person name="Brambilla E."/>
            <person name="Klenk H.-P."/>
            <person name="Eisen J.A."/>
        </authorList>
    </citation>
    <scope>NUCLEOTIDE SEQUENCE [LARGE SCALE GENOMIC DNA]</scope>
    <source>
        <strain evidence="1 2">DSM 5069</strain>
    </source>
</reference>
<dbReference type="SUPFAM" id="SSF46785">
    <property type="entry name" value="Winged helix' DNA-binding domain"/>
    <property type="match status" value="1"/>
</dbReference>
<dbReference type="Gene3D" id="3.30.420.40">
    <property type="match status" value="2"/>
</dbReference>
<dbReference type="HOGENOM" id="CLU_036604_13_3_0"/>
<dbReference type="RefSeq" id="WP_013932685.1">
    <property type="nucleotide sequence ID" value="NC_015707.1"/>
</dbReference>
<dbReference type="Gene3D" id="1.10.10.10">
    <property type="entry name" value="Winged helix-like DNA-binding domain superfamily/Winged helix DNA-binding domain"/>
    <property type="match status" value="1"/>
</dbReference>
<dbReference type="InterPro" id="IPR043129">
    <property type="entry name" value="ATPase_NBD"/>
</dbReference>
<evidence type="ECO:0000313" key="2">
    <source>
        <dbReference type="Proteomes" id="UP000006804"/>
    </source>
</evidence>
<protein>
    <submittedName>
        <fullName evidence="1">ROK family protein</fullName>
    </submittedName>
</protein>
<sequence>MRSKIDPKSMKEINKRIIFRHLIESGPMSRVELVRKTRLANSAVWRIIQELEEEGLISRKDYLERTATKGATVFGPSKSFACSIILDIQVNQSIIALGFLDKTWKIVDSFETNGLEKFLAKTDKVISKLCNQDDVDKNRTVLSISIPGVVDEEGSILSRAPNLQWQNINLVETFSKYGLKVTADNDANLSLLAEWFFSQDVRSAKNAFFLYFGEGIGGSLLIDGKIVKGRNGAAGEIGHTILKVLDSKYIEVEEMLSISKLVRKYEERTERNLRGNLTQKFENAVQKWRVGDKIATELFEEFTDNIATTLLNIGYTINPEVIIFGGIVNNIWEIFGNLVIRKIEILDKYDFMKGINYRDTVFKGTSPSLVGCNVAAIESLFVSI</sequence>
<accession>F7YUJ9</accession>
<keyword evidence="2" id="KW-1185">Reference proteome</keyword>
<name>F7YUJ9_9THEM</name>
<dbReference type="InterPro" id="IPR000600">
    <property type="entry name" value="ROK"/>
</dbReference>
<dbReference type="eggNOG" id="COG2345">
    <property type="taxonomic scope" value="Bacteria"/>
</dbReference>
<organism evidence="1 2">
    <name type="scientific">Pseudothermotoga thermarum DSM 5069</name>
    <dbReference type="NCBI Taxonomy" id="688269"/>
    <lineage>
        <taxon>Bacteria</taxon>
        <taxon>Thermotogati</taxon>
        <taxon>Thermotogota</taxon>
        <taxon>Thermotogae</taxon>
        <taxon>Thermotogales</taxon>
        <taxon>Thermotogaceae</taxon>
        <taxon>Pseudothermotoga</taxon>
    </lineage>
</organism>
<dbReference type="SUPFAM" id="SSF53067">
    <property type="entry name" value="Actin-like ATPase domain"/>
    <property type="match status" value="1"/>
</dbReference>
<evidence type="ECO:0000313" key="1">
    <source>
        <dbReference type="EMBL" id="AEH51471.1"/>
    </source>
</evidence>
<dbReference type="PANTHER" id="PTHR18964:SF110">
    <property type="entry name" value="TRANSCRIPTIONAL REGULATOR, XYLR-RELATED"/>
    <property type="match status" value="1"/>
</dbReference>
<dbReference type="InterPro" id="IPR036388">
    <property type="entry name" value="WH-like_DNA-bd_sf"/>
</dbReference>
<dbReference type="Proteomes" id="UP000006804">
    <property type="component" value="Chromosome"/>
</dbReference>
<dbReference type="OrthoDB" id="36685at2"/>
<gene>
    <name evidence="1" type="ORF">Theth_1411</name>
</gene>
<dbReference type="AlphaFoldDB" id="F7YUJ9"/>
<proteinExistence type="predicted"/>
<dbReference type="PANTHER" id="PTHR18964">
    <property type="entry name" value="ROK (REPRESSOR, ORF, KINASE) FAMILY"/>
    <property type="match status" value="1"/>
</dbReference>
<dbReference type="eggNOG" id="COG1940">
    <property type="taxonomic scope" value="Bacteria"/>
</dbReference>
<dbReference type="EMBL" id="CP002351">
    <property type="protein sequence ID" value="AEH51471.1"/>
    <property type="molecule type" value="Genomic_DNA"/>
</dbReference>
<dbReference type="PATRIC" id="fig|688269.3.peg.1457"/>